<dbReference type="RefSeq" id="WP_316019655.1">
    <property type="nucleotide sequence ID" value="NZ_JAWDID010000029.1"/>
</dbReference>
<dbReference type="InterPro" id="IPR016040">
    <property type="entry name" value="NAD(P)-bd_dom"/>
</dbReference>
<keyword evidence="1" id="KW-1133">Transmembrane helix</keyword>
<dbReference type="PANTHER" id="PTHR12126">
    <property type="entry name" value="NADH-UBIQUINONE OXIDOREDUCTASE 39 KDA SUBUNIT-RELATED"/>
    <property type="match status" value="1"/>
</dbReference>
<keyword evidence="1" id="KW-0812">Transmembrane</keyword>
<evidence type="ECO:0000256" key="1">
    <source>
        <dbReference type="SAM" id="Phobius"/>
    </source>
</evidence>
<dbReference type="SUPFAM" id="SSF51735">
    <property type="entry name" value="NAD(P)-binding Rossmann-fold domains"/>
    <property type="match status" value="1"/>
</dbReference>
<comment type="caution">
    <text evidence="3">The sequence shown here is derived from an EMBL/GenBank/DDBJ whole genome shotgun (WGS) entry which is preliminary data.</text>
</comment>
<dbReference type="Gene3D" id="3.40.50.720">
    <property type="entry name" value="NAD(P)-binding Rossmann-like Domain"/>
    <property type="match status" value="1"/>
</dbReference>
<evidence type="ECO:0000259" key="2">
    <source>
        <dbReference type="Pfam" id="PF13460"/>
    </source>
</evidence>
<organism evidence="3 4">
    <name type="scientific">Bosea rubneri</name>
    <dbReference type="NCBI Taxonomy" id="3075434"/>
    <lineage>
        <taxon>Bacteria</taxon>
        <taxon>Pseudomonadati</taxon>
        <taxon>Pseudomonadota</taxon>
        <taxon>Alphaproteobacteria</taxon>
        <taxon>Hyphomicrobiales</taxon>
        <taxon>Boseaceae</taxon>
        <taxon>Bosea</taxon>
    </lineage>
</organism>
<dbReference type="InterPro" id="IPR051207">
    <property type="entry name" value="ComplexI_NDUFA9_subunit"/>
</dbReference>
<dbReference type="InterPro" id="IPR036291">
    <property type="entry name" value="NAD(P)-bd_dom_sf"/>
</dbReference>
<dbReference type="InterPro" id="IPR025695">
    <property type="entry name" value="DoxX-like"/>
</dbReference>
<dbReference type="PANTHER" id="PTHR12126:SF11">
    <property type="entry name" value="NADH DEHYDROGENASE [UBIQUINONE] 1 ALPHA SUBCOMPLEX SUBUNIT 9, MITOCHONDRIAL"/>
    <property type="match status" value="1"/>
</dbReference>
<accession>A0ABU3SAP0</accession>
<feature type="transmembrane region" description="Helical" evidence="1">
    <location>
        <begin position="381"/>
        <end position="405"/>
    </location>
</feature>
<keyword evidence="1" id="KW-0472">Membrane</keyword>
<sequence length="446" mass="47110">MDRIAIIGATGLIGSSIATALATRGSRVVGVARHVGCAPRRHPAIEWTAAELGRTDRGEWKILLKDVTAVVNCAGALQDGPSDDLEQTHRTGLADLVAGCSAAGVKRFVHFSAMGVDRATPTRFSATKRAGDDVLSASELDWIILRPSVVLGPSAYGASALIRGLSSLPYLPVMPDTGALRPVALEDVVATVEFFLRPGAATRLAVELAGPERFEFVELVRLYRSWLGLPRAVEFAIPRWLAALAYLSGDLAGRLGWRPPVRSNARQEVARGAIGDDAEWKSITGIKPRRIGQTLESRPASVQDHWFAALYLLKPVVIGSLAIFWIGSGFASLGPGLPTGMSLMGQGGVAEPLAKLVIVGGGVADLLIGMGIAFRKSARLAMLAGIGVSLAYALAGSVVTPWLWIDPLAPLLKIGPVIAPDGPSVAFRCWWIEKSSRFASVPVPAS</sequence>
<protein>
    <submittedName>
        <fullName evidence="3">SDR family oxidoreductase</fullName>
    </submittedName>
</protein>
<dbReference type="Pfam" id="PF13460">
    <property type="entry name" value="NAD_binding_10"/>
    <property type="match status" value="1"/>
</dbReference>
<proteinExistence type="predicted"/>
<dbReference type="Pfam" id="PF13781">
    <property type="entry name" value="DoxX_3"/>
    <property type="match status" value="1"/>
</dbReference>
<feature type="transmembrane region" description="Helical" evidence="1">
    <location>
        <begin position="308"/>
        <end position="333"/>
    </location>
</feature>
<evidence type="ECO:0000313" key="3">
    <source>
        <dbReference type="EMBL" id="MDU0341848.1"/>
    </source>
</evidence>
<dbReference type="EMBL" id="JAWDID010000029">
    <property type="protein sequence ID" value="MDU0341848.1"/>
    <property type="molecule type" value="Genomic_DNA"/>
</dbReference>
<keyword evidence="4" id="KW-1185">Reference proteome</keyword>
<evidence type="ECO:0000313" key="4">
    <source>
        <dbReference type="Proteomes" id="UP001254257"/>
    </source>
</evidence>
<feature type="transmembrane region" description="Helical" evidence="1">
    <location>
        <begin position="353"/>
        <end position="374"/>
    </location>
</feature>
<gene>
    <name evidence="3" type="ORF">RKE40_18260</name>
</gene>
<reference evidence="3 4" key="1">
    <citation type="submission" date="2023-09" db="EMBL/GenBank/DDBJ databases">
        <title>Whole genome shotgun sequencing (WGS) of Bosea sp. ZW T0_25, isolated from stored onions (Allium cepa).</title>
        <authorList>
            <person name="Stoll D.A."/>
            <person name="Huch M."/>
        </authorList>
    </citation>
    <scope>NUCLEOTIDE SEQUENCE [LARGE SCALE GENOMIC DNA]</scope>
    <source>
        <strain evidence="3 4">ZW T0_25</strain>
    </source>
</reference>
<dbReference type="Proteomes" id="UP001254257">
    <property type="component" value="Unassembled WGS sequence"/>
</dbReference>
<name>A0ABU3SAP0_9HYPH</name>
<feature type="domain" description="NAD(P)-binding" evidence="2">
    <location>
        <begin position="8"/>
        <end position="150"/>
    </location>
</feature>